<evidence type="ECO:0000256" key="2">
    <source>
        <dbReference type="PROSITE-ProRule" id="PRU01282"/>
    </source>
</evidence>
<gene>
    <name evidence="3" type="ORF">YC6258_02631</name>
</gene>
<name>A0A0C5VW35_9GAMM</name>
<dbReference type="AlphaFoldDB" id="A0A0C5VW35"/>
<dbReference type="InterPro" id="IPR036249">
    <property type="entry name" value="Thioredoxin-like_sf"/>
</dbReference>
<dbReference type="PROSITE" id="PS51353">
    <property type="entry name" value="ARSC"/>
    <property type="match status" value="1"/>
</dbReference>
<dbReference type="Proteomes" id="UP000032266">
    <property type="component" value="Chromosome"/>
</dbReference>
<dbReference type="PANTHER" id="PTHR30041">
    <property type="entry name" value="ARSENATE REDUCTASE"/>
    <property type="match status" value="1"/>
</dbReference>
<dbReference type="HOGENOM" id="CLU_116644_2_1_6"/>
<reference evidence="3 4" key="1">
    <citation type="submission" date="2014-01" db="EMBL/GenBank/DDBJ databases">
        <title>Full genme sequencing of cellulolytic bacterium Gynuella sunshinyii YC6258T gen. nov., sp. nov.</title>
        <authorList>
            <person name="Khan H."/>
            <person name="Chung E.J."/>
            <person name="Chung Y.R."/>
        </authorList>
    </citation>
    <scope>NUCLEOTIDE SEQUENCE [LARGE SCALE GENOMIC DNA]</scope>
    <source>
        <strain evidence="3 4">YC6258</strain>
    </source>
</reference>
<dbReference type="STRING" id="1445510.YC6258_02631"/>
<proteinExistence type="inferred from homology"/>
<comment type="similarity">
    <text evidence="1 2">Belongs to the ArsC family.</text>
</comment>
<dbReference type="PATRIC" id="fig|1445510.3.peg.2583"/>
<sequence>MTIMYGIPNCDTIKKAKEWMQGNNQTFEFHNFKKDGISKEKIRQWLTQISWQELINRKGTTWRKLDQDLRDNMTEQLAIDTILANPSIIKRPVLETGQKVYLGFSPDMYSQLFT</sequence>
<evidence type="ECO:0000313" key="4">
    <source>
        <dbReference type="Proteomes" id="UP000032266"/>
    </source>
</evidence>
<dbReference type="SUPFAM" id="SSF52833">
    <property type="entry name" value="Thioredoxin-like"/>
    <property type="match status" value="1"/>
</dbReference>
<dbReference type="InterPro" id="IPR006504">
    <property type="entry name" value="Tscrpt_reg_Spx/MgsR"/>
</dbReference>
<dbReference type="RefSeq" id="WP_044617159.1">
    <property type="nucleotide sequence ID" value="NZ_CP007142.1"/>
</dbReference>
<dbReference type="PANTHER" id="PTHR30041:SF8">
    <property type="entry name" value="PROTEIN YFFB"/>
    <property type="match status" value="1"/>
</dbReference>
<organism evidence="3 4">
    <name type="scientific">Gynuella sunshinyii YC6258</name>
    <dbReference type="NCBI Taxonomy" id="1445510"/>
    <lineage>
        <taxon>Bacteria</taxon>
        <taxon>Pseudomonadati</taxon>
        <taxon>Pseudomonadota</taxon>
        <taxon>Gammaproteobacteria</taxon>
        <taxon>Oceanospirillales</taxon>
        <taxon>Saccharospirillaceae</taxon>
        <taxon>Gynuella</taxon>
    </lineage>
</organism>
<dbReference type="Gene3D" id="3.40.30.10">
    <property type="entry name" value="Glutaredoxin"/>
    <property type="match status" value="1"/>
</dbReference>
<accession>A0A0C5VW35</accession>
<dbReference type="Pfam" id="PF03960">
    <property type="entry name" value="ArsC"/>
    <property type="match status" value="1"/>
</dbReference>
<protein>
    <submittedName>
        <fullName evidence="3">Arsenate reductase and related protein, glutaredoxin family</fullName>
    </submittedName>
</protein>
<dbReference type="KEGG" id="gsn:YC6258_02631"/>
<evidence type="ECO:0000313" key="3">
    <source>
        <dbReference type="EMBL" id="AJQ94669.1"/>
    </source>
</evidence>
<evidence type="ECO:0000256" key="1">
    <source>
        <dbReference type="ARBA" id="ARBA00007198"/>
    </source>
</evidence>
<dbReference type="NCBIfam" id="TIGR01617">
    <property type="entry name" value="arsC_related"/>
    <property type="match status" value="1"/>
</dbReference>
<dbReference type="OrthoDB" id="9803749at2"/>
<dbReference type="InterPro" id="IPR006660">
    <property type="entry name" value="Arsenate_reductase-like"/>
</dbReference>
<keyword evidence="4" id="KW-1185">Reference proteome</keyword>
<dbReference type="EMBL" id="CP007142">
    <property type="protein sequence ID" value="AJQ94669.1"/>
    <property type="molecule type" value="Genomic_DNA"/>
</dbReference>